<dbReference type="Gene3D" id="3.30.2110.10">
    <property type="entry name" value="CbiD-like"/>
    <property type="match status" value="1"/>
</dbReference>
<dbReference type="UniPathway" id="UPA00148">
    <property type="reaction ID" value="UER00227"/>
</dbReference>
<evidence type="ECO:0000313" key="7">
    <source>
        <dbReference type="Proteomes" id="UP000189733"/>
    </source>
</evidence>
<evidence type="ECO:0000256" key="2">
    <source>
        <dbReference type="ARBA" id="ARBA00022603"/>
    </source>
</evidence>
<comment type="pathway">
    <text evidence="5">Cofactor biosynthesis; adenosylcobalamin biosynthesis; cob(II)yrinate a,c-diamide from sirohydrochlorin (anaerobic route): step 6/10.</text>
</comment>
<dbReference type="InterPro" id="IPR036074">
    <property type="entry name" value="CbiD_sf"/>
</dbReference>
<evidence type="ECO:0000256" key="5">
    <source>
        <dbReference type="HAMAP-Rule" id="MF_00787"/>
    </source>
</evidence>
<dbReference type="InterPro" id="IPR002748">
    <property type="entry name" value="CbiD"/>
</dbReference>
<accession>A0A1T4WC07</accession>
<dbReference type="EC" id="2.1.1.195" evidence="5"/>
<name>A0A1T4WC07_9BACT</name>
<gene>
    <name evidence="5" type="primary">cbiD</name>
    <name evidence="6" type="ORF">SAMN02745702_02050</name>
</gene>
<keyword evidence="1 5" id="KW-0169">Cobalamin biosynthesis</keyword>
<dbReference type="EMBL" id="FUYA01000006">
    <property type="protein sequence ID" value="SKA74834.1"/>
    <property type="molecule type" value="Genomic_DNA"/>
</dbReference>
<dbReference type="NCBIfam" id="TIGR00312">
    <property type="entry name" value="cbiD"/>
    <property type="match status" value="1"/>
</dbReference>
<dbReference type="HAMAP" id="MF_00787">
    <property type="entry name" value="CbiD"/>
    <property type="match status" value="1"/>
</dbReference>
<dbReference type="SUPFAM" id="SSF111342">
    <property type="entry name" value="CbiD-like"/>
    <property type="match status" value="1"/>
</dbReference>
<protein>
    <recommendedName>
        <fullName evidence="5">Cobalt-precorrin-5B C(1)-methyltransferase</fullName>
        <ecNumber evidence="5">2.1.1.195</ecNumber>
    </recommendedName>
    <alternativeName>
        <fullName evidence="5">Cobalt-precorrin-6A synthase</fullName>
    </alternativeName>
</protein>
<dbReference type="NCBIfam" id="NF000849">
    <property type="entry name" value="PRK00075.1-1"/>
    <property type="match status" value="1"/>
</dbReference>
<dbReference type="AlphaFoldDB" id="A0A1T4WC07"/>
<evidence type="ECO:0000313" key="6">
    <source>
        <dbReference type="EMBL" id="SKA74834.1"/>
    </source>
</evidence>
<keyword evidence="3 5" id="KW-0808">Transferase</keyword>
<dbReference type="GO" id="GO:0032259">
    <property type="term" value="P:methylation"/>
    <property type="evidence" value="ECO:0007669"/>
    <property type="project" value="UniProtKB-KW"/>
</dbReference>
<dbReference type="GO" id="GO:0043780">
    <property type="term" value="F:cobalt-precorrin-5B C1-methyltransferase activity"/>
    <property type="evidence" value="ECO:0007669"/>
    <property type="project" value="RHEA"/>
</dbReference>
<evidence type="ECO:0000256" key="3">
    <source>
        <dbReference type="ARBA" id="ARBA00022679"/>
    </source>
</evidence>
<dbReference type="PANTHER" id="PTHR35863:SF1">
    <property type="entry name" value="COBALT-PRECORRIN-5B C(1)-METHYLTRANSFERASE"/>
    <property type="match status" value="1"/>
</dbReference>
<evidence type="ECO:0000256" key="1">
    <source>
        <dbReference type="ARBA" id="ARBA00022573"/>
    </source>
</evidence>
<comment type="similarity">
    <text evidence="5">Belongs to the CbiD family.</text>
</comment>
<dbReference type="OrthoDB" id="6439987at2"/>
<dbReference type="PANTHER" id="PTHR35863">
    <property type="entry name" value="COBALT-PRECORRIN-5B C(1)-METHYLTRANSFERASE"/>
    <property type="match status" value="1"/>
</dbReference>
<comment type="catalytic activity">
    <reaction evidence="5">
        <text>Co-precorrin-5B + S-adenosyl-L-methionine = Co-precorrin-6A + S-adenosyl-L-homocysteine</text>
        <dbReference type="Rhea" id="RHEA:26285"/>
        <dbReference type="ChEBI" id="CHEBI:57856"/>
        <dbReference type="ChEBI" id="CHEBI:59789"/>
        <dbReference type="ChEBI" id="CHEBI:60063"/>
        <dbReference type="ChEBI" id="CHEBI:60064"/>
        <dbReference type="EC" id="2.1.1.195"/>
    </reaction>
</comment>
<organism evidence="6 7">
    <name type="scientific">Desulfobaculum bizertense DSM 18034</name>
    <dbReference type="NCBI Taxonomy" id="1121442"/>
    <lineage>
        <taxon>Bacteria</taxon>
        <taxon>Pseudomonadati</taxon>
        <taxon>Thermodesulfobacteriota</taxon>
        <taxon>Desulfovibrionia</taxon>
        <taxon>Desulfovibrionales</taxon>
        <taxon>Desulfovibrionaceae</taxon>
        <taxon>Desulfobaculum</taxon>
    </lineage>
</organism>
<reference evidence="6 7" key="1">
    <citation type="submission" date="2017-02" db="EMBL/GenBank/DDBJ databases">
        <authorList>
            <person name="Peterson S.W."/>
        </authorList>
    </citation>
    <scope>NUCLEOTIDE SEQUENCE [LARGE SCALE GENOMIC DNA]</scope>
    <source>
        <strain evidence="6 7">DSM 18034</strain>
    </source>
</reference>
<dbReference type="RefSeq" id="WP_078685327.1">
    <property type="nucleotide sequence ID" value="NZ_FUYA01000006.1"/>
</dbReference>
<proteinExistence type="inferred from homology"/>
<dbReference type="PIRSF" id="PIRSF026782">
    <property type="entry name" value="CbiD"/>
    <property type="match status" value="1"/>
</dbReference>
<keyword evidence="4 5" id="KW-0949">S-adenosyl-L-methionine</keyword>
<keyword evidence="7" id="KW-1185">Reference proteome</keyword>
<dbReference type="STRING" id="1121442.SAMN02745702_02050"/>
<keyword evidence="2 5" id="KW-0489">Methyltransferase</keyword>
<dbReference type="Pfam" id="PF01888">
    <property type="entry name" value="CbiD"/>
    <property type="match status" value="1"/>
</dbReference>
<comment type="function">
    <text evidence="5">Catalyzes the methylation of C-1 in cobalt-precorrin-5B to form cobalt-precorrin-6A.</text>
</comment>
<dbReference type="GO" id="GO:0019251">
    <property type="term" value="P:anaerobic cobalamin biosynthetic process"/>
    <property type="evidence" value="ECO:0007669"/>
    <property type="project" value="UniProtKB-UniRule"/>
</dbReference>
<evidence type="ECO:0000256" key="4">
    <source>
        <dbReference type="ARBA" id="ARBA00022691"/>
    </source>
</evidence>
<sequence>MAKKKKLREGYTTGSSATAAAMAALHFLMTNDTLTAIEIPTPRAGRITIPIHWVRPEGKLSARACVIKDGGDDPDATHKAEIHAVVELLPAQEDEISLKGGQGVGRVTLPGLPVPPGDPAINPAPREQLREGLKEVLSVHQTHVGLSVTVEVPEGEEIAKHTMNPRLGIVGGISILGTRGTVKPFSHESYEASIAEGLNVAKHQGHTTVALSTGGRTERLLLKDRPDIPELASVQIADFYSFALRSAAEHGFTEIVVGCFFGKLVKMAQGFPYTHAKDNRIDFSLLADWCAEHGIPEKLHAELKAANTARHALELLHGQPALPKILASITRRALSVAQDFAGPGVSLSYRVYDFDGTLLCALSAEDNA</sequence>
<dbReference type="Proteomes" id="UP000189733">
    <property type="component" value="Unassembled WGS sequence"/>
</dbReference>